<proteinExistence type="predicted"/>
<keyword evidence="3" id="KW-0472">Membrane</keyword>
<comment type="caution">
    <text evidence="6">The sequence shown here is derived from an EMBL/GenBank/DDBJ whole genome shotgun (WGS) entry which is preliminary data.</text>
</comment>
<dbReference type="SMART" id="SM00267">
    <property type="entry name" value="GGDEF"/>
    <property type="match status" value="1"/>
</dbReference>
<feature type="domain" description="GGDEF" evidence="5">
    <location>
        <begin position="299"/>
        <end position="431"/>
    </location>
</feature>
<dbReference type="InterPro" id="IPR003660">
    <property type="entry name" value="HAMP_dom"/>
</dbReference>
<sequence>MIGLLKTRSFRFWIGLYAVLALLPIAVSAIAGFVLLNQSVIVPFENVAEQQRYHAGPTQQLSILMKDTLAPVDEFASGANPTGPLTYRRLREQIEAEFAILEPHFHIETGARDLLQRAREDWIAADRSATELISLSPSAMEKDAGRLMRQFHGHIAAASDKLSAVYRLISVAISADHDKAVLYYERSIWIMGIAGAASFITTLSGIFLVGRIMTRSVNRLVDGAERFAQGERDYRIEIQVPPELRRVAEEFNRMIGRIKMSETALADLAVRDSLTRLLNRRAFENALTETFDRVQRLGETTALLALDIDHFKSINDTYGHAAGDVVLQEIGVVLGKNLRSFDRPFRVGGEEFSVLLPGTTIATARETAERLRKAIENHQFRYGTDRIDVTVSLGVATTNTEMDRTSLVEAADSALYEAKLNGRNRVEVSIGAGRKGDKVA</sequence>
<accession>A0ABS5HQF8</accession>
<name>A0ABS5HQF8_9RHOB</name>
<evidence type="ECO:0000256" key="1">
    <source>
        <dbReference type="ARBA" id="ARBA00012528"/>
    </source>
</evidence>
<feature type="transmembrane region" description="Helical" evidence="3">
    <location>
        <begin position="188"/>
        <end position="209"/>
    </location>
</feature>
<dbReference type="InterPro" id="IPR029787">
    <property type="entry name" value="Nucleotide_cyclase"/>
</dbReference>
<keyword evidence="7" id="KW-1185">Reference proteome</keyword>
<dbReference type="Gene3D" id="6.10.340.10">
    <property type="match status" value="1"/>
</dbReference>
<keyword evidence="3" id="KW-0812">Transmembrane</keyword>
<evidence type="ECO:0000256" key="3">
    <source>
        <dbReference type="SAM" id="Phobius"/>
    </source>
</evidence>
<dbReference type="PROSITE" id="PS50887">
    <property type="entry name" value="GGDEF"/>
    <property type="match status" value="1"/>
</dbReference>
<organism evidence="6 7">
    <name type="scientific">Thalassovita aquimarina</name>
    <dbReference type="NCBI Taxonomy" id="2785917"/>
    <lineage>
        <taxon>Bacteria</taxon>
        <taxon>Pseudomonadati</taxon>
        <taxon>Pseudomonadota</taxon>
        <taxon>Alphaproteobacteria</taxon>
        <taxon>Rhodobacterales</taxon>
        <taxon>Roseobacteraceae</taxon>
        <taxon>Thalassovita</taxon>
    </lineage>
</organism>
<protein>
    <recommendedName>
        <fullName evidence="1">diguanylate cyclase</fullName>
        <ecNumber evidence="1">2.7.7.65</ecNumber>
    </recommendedName>
</protein>
<dbReference type="Pfam" id="PF00990">
    <property type="entry name" value="GGDEF"/>
    <property type="match status" value="1"/>
</dbReference>
<evidence type="ECO:0000259" key="5">
    <source>
        <dbReference type="PROSITE" id="PS50887"/>
    </source>
</evidence>
<feature type="transmembrane region" description="Helical" evidence="3">
    <location>
        <begin position="12"/>
        <end position="36"/>
    </location>
</feature>
<dbReference type="NCBIfam" id="TIGR00254">
    <property type="entry name" value="GGDEF"/>
    <property type="match status" value="1"/>
</dbReference>
<dbReference type="CDD" id="cd06225">
    <property type="entry name" value="HAMP"/>
    <property type="match status" value="1"/>
</dbReference>
<reference evidence="6 7" key="1">
    <citation type="journal article" date="2021" name="Arch. Microbiol.">
        <title>Thalassobius aquimarinus sp. nov., isolated from the Sea of Japan seashore.</title>
        <authorList>
            <person name="Kurilenko V.V."/>
            <person name="Romanenko L.A."/>
            <person name="Chernysheva N.Y."/>
            <person name="Velansky P.V."/>
            <person name="Tekutyeva L.A."/>
            <person name="Isaeva M.P."/>
            <person name="Mikhailov V.V."/>
        </authorList>
    </citation>
    <scope>NUCLEOTIDE SEQUENCE [LARGE SCALE GENOMIC DNA]</scope>
    <source>
        <strain evidence="6 7">KMM 8518</strain>
    </source>
</reference>
<dbReference type="PANTHER" id="PTHR45138">
    <property type="entry name" value="REGULATORY COMPONENTS OF SENSORY TRANSDUCTION SYSTEM"/>
    <property type="match status" value="1"/>
</dbReference>
<dbReference type="SMART" id="SM00304">
    <property type="entry name" value="HAMP"/>
    <property type="match status" value="1"/>
</dbReference>
<evidence type="ECO:0000256" key="2">
    <source>
        <dbReference type="ARBA" id="ARBA00034247"/>
    </source>
</evidence>
<dbReference type="EMBL" id="JADMKU010000006">
    <property type="protein sequence ID" value="MBR9651195.1"/>
    <property type="molecule type" value="Genomic_DNA"/>
</dbReference>
<evidence type="ECO:0000313" key="6">
    <source>
        <dbReference type="EMBL" id="MBR9651195.1"/>
    </source>
</evidence>
<dbReference type="CDD" id="cd01949">
    <property type="entry name" value="GGDEF"/>
    <property type="match status" value="1"/>
</dbReference>
<dbReference type="PROSITE" id="PS50885">
    <property type="entry name" value="HAMP"/>
    <property type="match status" value="1"/>
</dbReference>
<dbReference type="InterPro" id="IPR000160">
    <property type="entry name" value="GGDEF_dom"/>
</dbReference>
<dbReference type="SUPFAM" id="SSF55073">
    <property type="entry name" value="Nucleotide cyclase"/>
    <property type="match status" value="1"/>
</dbReference>
<dbReference type="SUPFAM" id="SSF158472">
    <property type="entry name" value="HAMP domain-like"/>
    <property type="match status" value="1"/>
</dbReference>
<evidence type="ECO:0000313" key="7">
    <source>
        <dbReference type="Proteomes" id="UP001195941"/>
    </source>
</evidence>
<dbReference type="PANTHER" id="PTHR45138:SF9">
    <property type="entry name" value="DIGUANYLATE CYCLASE DGCM-RELATED"/>
    <property type="match status" value="1"/>
</dbReference>
<feature type="domain" description="HAMP" evidence="4">
    <location>
        <begin position="211"/>
        <end position="263"/>
    </location>
</feature>
<dbReference type="Pfam" id="PF00672">
    <property type="entry name" value="HAMP"/>
    <property type="match status" value="1"/>
</dbReference>
<keyword evidence="3" id="KW-1133">Transmembrane helix</keyword>
<dbReference type="InterPro" id="IPR050469">
    <property type="entry name" value="Diguanylate_Cyclase"/>
</dbReference>
<comment type="catalytic activity">
    <reaction evidence="2">
        <text>2 GTP = 3',3'-c-di-GMP + 2 diphosphate</text>
        <dbReference type="Rhea" id="RHEA:24898"/>
        <dbReference type="ChEBI" id="CHEBI:33019"/>
        <dbReference type="ChEBI" id="CHEBI:37565"/>
        <dbReference type="ChEBI" id="CHEBI:58805"/>
        <dbReference type="EC" id="2.7.7.65"/>
    </reaction>
</comment>
<dbReference type="RefSeq" id="WP_212700714.1">
    <property type="nucleotide sequence ID" value="NZ_JADMKU010000006.1"/>
</dbReference>
<dbReference type="InterPro" id="IPR043128">
    <property type="entry name" value="Rev_trsase/Diguanyl_cyclase"/>
</dbReference>
<dbReference type="Proteomes" id="UP001195941">
    <property type="component" value="Unassembled WGS sequence"/>
</dbReference>
<dbReference type="EC" id="2.7.7.65" evidence="1"/>
<dbReference type="Gene3D" id="3.30.70.270">
    <property type="match status" value="1"/>
</dbReference>
<gene>
    <name evidence="6" type="ORF">IT775_08690</name>
</gene>
<evidence type="ECO:0000259" key="4">
    <source>
        <dbReference type="PROSITE" id="PS50885"/>
    </source>
</evidence>